<dbReference type="RefSeq" id="WP_233730227.1">
    <property type="nucleotide sequence ID" value="NZ_JAJVCN010000003.1"/>
</dbReference>
<sequence length="56" mass="6391">MPEFPAGARVQIGERFGRVHRDLRTIAVRIDDGRLGYFVPEAVRLVDEPLTSEEPR</sequence>
<evidence type="ECO:0000313" key="1">
    <source>
        <dbReference type="EMBL" id="MCE7008756.1"/>
    </source>
</evidence>
<protein>
    <submittedName>
        <fullName evidence="1">Uncharacterized protein</fullName>
    </submittedName>
</protein>
<organism evidence="1 2">
    <name type="scientific">Kibdelosporangium philippinense</name>
    <dbReference type="NCBI Taxonomy" id="211113"/>
    <lineage>
        <taxon>Bacteria</taxon>
        <taxon>Bacillati</taxon>
        <taxon>Actinomycetota</taxon>
        <taxon>Actinomycetes</taxon>
        <taxon>Pseudonocardiales</taxon>
        <taxon>Pseudonocardiaceae</taxon>
        <taxon>Kibdelosporangium</taxon>
    </lineage>
</organism>
<evidence type="ECO:0000313" key="2">
    <source>
        <dbReference type="Proteomes" id="UP001521150"/>
    </source>
</evidence>
<gene>
    <name evidence="1" type="ORF">LWC34_38985</name>
</gene>
<accession>A0ABS8ZQ51</accession>
<proteinExistence type="predicted"/>
<comment type="caution">
    <text evidence="1">The sequence shown here is derived from an EMBL/GenBank/DDBJ whole genome shotgun (WGS) entry which is preliminary data.</text>
</comment>
<name>A0ABS8ZQ51_9PSEU</name>
<dbReference type="Proteomes" id="UP001521150">
    <property type="component" value="Unassembled WGS sequence"/>
</dbReference>
<dbReference type="EMBL" id="JAJVCN010000003">
    <property type="protein sequence ID" value="MCE7008756.1"/>
    <property type="molecule type" value="Genomic_DNA"/>
</dbReference>
<keyword evidence="2" id="KW-1185">Reference proteome</keyword>
<reference evidence="1 2" key="1">
    <citation type="submission" date="2021-12" db="EMBL/GenBank/DDBJ databases">
        <title>Genome sequence of Kibdelosporangium philippinense ATCC 49844.</title>
        <authorList>
            <person name="Fedorov E.A."/>
            <person name="Omeragic M."/>
            <person name="Shalygina K.F."/>
            <person name="Maclea K.S."/>
        </authorList>
    </citation>
    <scope>NUCLEOTIDE SEQUENCE [LARGE SCALE GENOMIC DNA]</scope>
    <source>
        <strain evidence="1 2">ATCC 49844</strain>
    </source>
</reference>